<evidence type="ECO:0000313" key="1">
    <source>
        <dbReference type="EMBL" id="WPF87515.1"/>
    </source>
</evidence>
<gene>
    <name evidence="1" type="ORF">SAY89_11940</name>
</gene>
<dbReference type="EMBL" id="CP138348">
    <property type="protein sequence ID" value="WPF87515.1"/>
    <property type="molecule type" value="Genomic_DNA"/>
</dbReference>
<reference evidence="1" key="1">
    <citation type="submission" date="2023-11" db="EMBL/GenBank/DDBJ databases">
        <title>Genome sequence of Cyanobacterium aponinum BCRC AL20115.</title>
        <authorList>
            <person name="Chang H.-Y."/>
            <person name="Lin K.-M."/>
            <person name="Hsueh H.-T."/>
            <person name="Chu H.-A."/>
            <person name="Kuo C.-H."/>
        </authorList>
    </citation>
    <scope>NUCLEOTIDE SEQUENCE</scope>
    <source>
        <strain evidence="1">AL20115</strain>
    </source>
</reference>
<dbReference type="AlphaFoldDB" id="A0AAF0ZC57"/>
<protein>
    <submittedName>
        <fullName evidence="1">Uncharacterized protein</fullName>
    </submittedName>
</protein>
<proteinExistence type="predicted"/>
<sequence>MNLLTPMKYLSLKDSIVVFFSQQFCLKYKDSNINCEPIWNVADKLKELTKYEFIDKITYVNSAFSYSLNIDKIIYSLTKEEIYYIGSLKQQMLVPYRVFKTKDDPHFIELPPTLTNITAMDWLNSINSMPLSEEPLINKIRFEEFIIDTNKPNTALILCLKNEDVSIHNYCTNNGIPNILCRF</sequence>
<accession>A0AAF0ZC57</accession>
<name>A0AAF0ZC57_9CHRO</name>
<organism evidence="1">
    <name type="scientific">Cyanobacterium aponinum AL20115</name>
    <dbReference type="NCBI Taxonomy" id="3090662"/>
    <lineage>
        <taxon>Bacteria</taxon>
        <taxon>Bacillati</taxon>
        <taxon>Cyanobacteriota</taxon>
        <taxon>Cyanophyceae</taxon>
        <taxon>Oscillatoriophycideae</taxon>
        <taxon>Chroococcales</taxon>
        <taxon>Geminocystaceae</taxon>
        <taxon>Cyanobacterium</taxon>
    </lineage>
</organism>
<dbReference type="RefSeq" id="WP_320001052.1">
    <property type="nucleotide sequence ID" value="NZ_CP138348.1"/>
</dbReference>